<feature type="binding site" evidence="2">
    <location>
        <position position="240"/>
    </location>
    <ligand>
        <name>Zn(2+)</name>
        <dbReference type="ChEBI" id="CHEBI:29105"/>
        <label>1</label>
        <note>catalytic</note>
    </ligand>
</feature>
<feature type="active site" description="Proton donor" evidence="1">
    <location>
        <position position="80"/>
    </location>
</feature>
<gene>
    <name evidence="3" type="ORF">A3A16_00185</name>
</gene>
<feature type="binding site" evidence="2">
    <location>
        <position position="134"/>
    </location>
    <ligand>
        <name>Zn(2+)</name>
        <dbReference type="ChEBI" id="CHEBI:29105"/>
        <label>2</label>
    </ligand>
</feature>
<name>A0A1G1ZQ57_9BACT</name>
<dbReference type="PANTHER" id="PTHR30304:SF0">
    <property type="entry name" value="D-TAGATOSE-1,6-BISPHOSPHATE ALDOLASE SUBUNIT GATY-RELATED"/>
    <property type="match status" value="1"/>
</dbReference>
<feature type="binding site" evidence="2">
    <location>
        <position position="81"/>
    </location>
    <ligand>
        <name>Zn(2+)</name>
        <dbReference type="ChEBI" id="CHEBI:29105"/>
        <label>1</label>
        <note>catalytic</note>
    </ligand>
</feature>
<accession>A0A1G1ZQ57</accession>
<dbReference type="Proteomes" id="UP000177942">
    <property type="component" value="Unassembled WGS sequence"/>
</dbReference>
<dbReference type="STRING" id="1798407.A3A16_00185"/>
<proteinExistence type="predicted"/>
<evidence type="ECO:0000256" key="1">
    <source>
        <dbReference type="PIRSR" id="PIRSR001359-1"/>
    </source>
</evidence>
<dbReference type="Pfam" id="PF01116">
    <property type="entry name" value="F_bP_aldolase"/>
    <property type="match status" value="2"/>
</dbReference>
<dbReference type="SUPFAM" id="SSF51569">
    <property type="entry name" value="Aldolase"/>
    <property type="match status" value="1"/>
</dbReference>
<feature type="binding site" evidence="2">
    <location>
        <position position="185"/>
    </location>
    <ligand>
        <name>Zn(2+)</name>
        <dbReference type="ChEBI" id="CHEBI:29105"/>
        <label>1</label>
        <note>catalytic</note>
    </ligand>
</feature>
<organism evidence="3 4">
    <name type="scientific">Candidatus Harrisonbacteria bacterium RIFCSPLOWO2_01_FULL_44_18</name>
    <dbReference type="NCBI Taxonomy" id="1798407"/>
    <lineage>
        <taxon>Bacteria</taxon>
        <taxon>Candidatus Harrisoniibacteriota</taxon>
    </lineage>
</organism>
<dbReference type="Gene3D" id="3.20.20.70">
    <property type="entry name" value="Aldolase class I"/>
    <property type="match status" value="1"/>
</dbReference>
<evidence type="ECO:0000313" key="3">
    <source>
        <dbReference type="EMBL" id="OGY66316.1"/>
    </source>
</evidence>
<protein>
    <submittedName>
        <fullName evidence="3">Tagatose-bisphosphate aldolase</fullName>
    </submittedName>
</protein>
<dbReference type="AlphaFoldDB" id="A0A1G1ZQ57"/>
<dbReference type="GO" id="GO:0016832">
    <property type="term" value="F:aldehyde-lyase activity"/>
    <property type="evidence" value="ECO:0007669"/>
    <property type="project" value="InterPro"/>
</dbReference>
<comment type="caution">
    <text evidence="3">The sequence shown here is derived from an EMBL/GenBank/DDBJ whole genome shotgun (WGS) entry which is preliminary data.</text>
</comment>
<dbReference type="PANTHER" id="PTHR30304">
    <property type="entry name" value="D-TAGATOSE-1,6-BISPHOSPHATE ALDOLASE"/>
    <property type="match status" value="1"/>
</dbReference>
<dbReference type="InterPro" id="IPR050246">
    <property type="entry name" value="Class_II_FBP_aldolase"/>
</dbReference>
<dbReference type="EMBL" id="MHJJ01000002">
    <property type="protein sequence ID" value="OGY66316.1"/>
    <property type="molecule type" value="Genomic_DNA"/>
</dbReference>
<sequence>MQSLKQLIAAAEKNGIALGHFNISELSMLKAIFQASRDVNTPVIIGTSEGEREFIGVRQAAALIKSLREEYDYPIFLNADHTHSLEKVEEAAKAGYDAILFDGGALPFEENIKQTKKAVEIAKKINPDVLIEGELGYIGSSSKILKEIPKGAAIKPEDLTKPEDAKRFVQETGVDLLAPAVGNIHGMFVPLEARPSSFGGRAAAAGGGLPLTGFAPIEPPLDIERVRAIKRAVKIPLVLHGGSGNTDSDFLAAIEAGISIIHISTELRLAWRKGLEQGLRKDPEEIAPYKLMKPGVEEVQKVVYNRLKLFNKLH</sequence>
<evidence type="ECO:0000256" key="2">
    <source>
        <dbReference type="PIRSR" id="PIRSR001359-3"/>
    </source>
</evidence>
<evidence type="ECO:0000313" key="4">
    <source>
        <dbReference type="Proteomes" id="UP000177942"/>
    </source>
</evidence>
<dbReference type="PIRSF" id="PIRSF001359">
    <property type="entry name" value="F_bP_aldolase_II"/>
    <property type="match status" value="1"/>
</dbReference>
<reference evidence="3 4" key="1">
    <citation type="journal article" date="2016" name="Nat. Commun.">
        <title>Thousands of microbial genomes shed light on interconnected biogeochemical processes in an aquifer system.</title>
        <authorList>
            <person name="Anantharaman K."/>
            <person name="Brown C.T."/>
            <person name="Hug L.A."/>
            <person name="Sharon I."/>
            <person name="Castelle C.J."/>
            <person name="Probst A.J."/>
            <person name="Thomas B.C."/>
            <person name="Singh A."/>
            <person name="Wilkins M.J."/>
            <person name="Karaoz U."/>
            <person name="Brodie E.L."/>
            <person name="Williams K.H."/>
            <person name="Hubbard S.S."/>
            <person name="Banfield J.F."/>
        </authorList>
    </citation>
    <scope>NUCLEOTIDE SEQUENCE [LARGE SCALE GENOMIC DNA]</scope>
</reference>
<dbReference type="GO" id="GO:0005975">
    <property type="term" value="P:carbohydrate metabolic process"/>
    <property type="evidence" value="ECO:0007669"/>
    <property type="project" value="InterPro"/>
</dbReference>
<dbReference type="CDD" id="cd00947">
    <property type="entry name" value="TBP_aldolase_IIB"/>
    <property type="match status" value="1"/>
</dbReference>
<comment type="cofactor">
    <cofactor evidence="2">
        <name>Zn(2+)</name>
        <dbReference type="ChEBI" id="CHEBI:29105"/>
    </cofactor>
    <text evidence="2">Binds 2 Zn(2+) ions per subunit. One is catalytic and the other provides a structural contribution.</text>
</comment>
<keyword evidence="2" id="KW-0479">Metal-binding</keyword>
<feature type="binding site" evidence="2">
    <location>
        <position position="102"/>
    </location>
    <ligand>
        <name>Zn(2+)</name>
        <dbReference type="ChEBI" id="CHEBI:29105"/>
        <label>2</label>
    </ligand>
</feature>
<dbReference type="GO" id="GO:0008270">
    <property type="term" value="F:zinc ion binding"/>
    <property type="evidence" value="ECO:0007669"/>
    <property type="project" value="InterPro"/>
</dbReference>
<dbReference type="InterPro" id="IPR013785">
    <property type="entry name" value="Aldolase_TIM"/>
</dbReference>
<dbReference type="InterPro" id="IPR000771">
    <property type="entry name" value="FBA_II"/>
</dbReference>
<keyword evidence="2" id="KW-0862">Zinc</keyword>